<sequence length="320" mass="35555">MSSRNSQSPRSARSPLTGLRLDVLEKVRILEQARENPYDTPDIPPSSRTFRVAAFALNLGLSMLECPRGRQALEITGTEVWRGSTAREQRSFIFQGDVSGMPQFVDRFLTTCRYDPPNVIVSDRITGEGLAQRVGWPGEVGGGGGMDDYTPKLAAVFRLNKTVIDNAIIVADGNDGQAWQKSLFLLGVAVAHELVHLFVGFMFGDGERLTPPVVNNPPGPRRSIRPGESGHFWENLFLGYRVEAYYDPSDPLESFQAGTLYTILHPSGRAFTIQHSSIYDYVNMDFSNMLQHRSDDRGRGVKITLRTRPMESNYQAKAGA</sequence>
<reference evidence="1 2" key="1">
    <citation type="journal article" date="2025" name="Microbiol. Resour. Announc.">
        <title>Draft genome sequences for Neonectria magnoliae and Neonectria punicea, canker pathogens of Liriodendron tulipifera and Acer saccharum in West Virginia.</title>
        <authorList>
            <person name="Petronek H.M."/>
            <person name="Kasson M.T."/>
            <person name="Metheny A.M."/>
            <person name="Stauder C.M."/>
            <person name="Lovett B."/>
            <person name="Lynch S.C."/>
            <person name="Garnas J.R."/>
            <person name="Kasson L.R."/>
            <person name="Stajich J.E."/>
        </authorList>
    </citation>
    <scope>NUCLEOTIDE SEQUENCE [LARGE SCALE GENOMIC DNA]</scope>
    <source>
        <strain evidence="1 2">NRRL 64653</strain>
    </source>
</reference>
<protein>
    <submittedName>
        <fullName evidence="1">Uncharacterized protein</fullName>
    </submittedName>
</protein>
<gene>
    <name evidence="1" type="ORF">QQX98_007750</name>
</gene>
<dbReference type="Proteomes" id="UP001498476">
    <property type="component" value="Unassembled WGS sequence"/>
</dbReference>
<evidence type="ECO:0000313" key="1">
    <source>
        <dbReference type="EMBL" id="KAK7413373.1"/>
    </source>
</evidence>
<comment type="caution">
    <text evidence="1">The sequence shown here is derived from an EMBL/GenBank/DDBJ whole genome shotgun (WGS) entry which is preliminary data.</text>
</comment>
<evidence type="ECO:0000313" key="2">
    <source>
        <dbReference type="Proteomes" id="UP001498476"/>
    </source>
</evidence>
<keyword evidence="2" id="KW-1185">Reference proteome</keyword>
<organism evidence="1 2">
    <name type="scientific">Neonectria punicea</name>
    <dbReference type="NCBI Taxonomy" id="979145"/>
    <lineage>
        <taxon>Eukaryota</taxon>
        <taxon>Fungi</taxon>
        <taxon>Dikarya</taxon>
        <taxon>Ascomycota</taxon>
        <taxon>Pezizomycotina</taxon>
        <taxon>Sordariomycetes</taxon>
        <taxon>Hypocreomycetidae</taxon>
        <taxon>Hypocreales</taxon>
        <taxon>Nectriaceae</taxon>
        <taxon>Neonectria</taxon>
    </lineage>
</organism>
<name>A0ABR1GXF3_9HYPO</name>
<proteinExistence type="predicted"/>
<accession>A0ABR1GXF3</accession>
<dbReference type="EMBL" id="JAZAVJ010000131">
    <property type="protein sequence ID" value="KAK7413373.1"/>
    <property type="molecule type" value="Genomic_DNA"/>
</dbReference>